<dbReference type="PANTHER" id="PTHR40057">
    <property type="entry name" value="SLR1162 PROTEIN"/>
    <property type="match status" value="1"/>
</dbReference>
<feature type="transmembrane region" description="Helical" evidence="1">
    <location>
        <begin position="128"/>
        <end position="150"/>
    </location>
</feature>
<dbReference type="RefSeq" id="WP_085789867.1">
    <property type="nucleotide sequence ID" value="NZ_FWFK01000001.1"/>
</dbReference>
<name>A0A1X6Y3N8_9RHOB</name>
<feature type="domain" description="ABM" evidence="2">
    <location>
        <begin position="14"/>
        <end position="81"/>
    </location>
</feature>
<dbReference type="GO" id="GO:0004497">
    <property type="term" value="F:monooxygenase activity"/>
    <property type="evidence" value="ECO:0007669"/>
    <property type="project" value="UniProtKB-KW"/>
</dbReference>
<evidence type="ECO:0000256" key="1">
    <source>
        <dbReference type="SAM" id="Phobius"/>
    </source>
</evidence>
<dbReference type="SUPFAM" id="SSF54909">
    <property type="entry name" value="Dimeric alpha+beta barrel"/>
    <property type="match status" value="1"/>
</dbReference>
<keyword evidence="1" id="KW-0472">Membrane</keyword>
<keyword evidence="3" id="KW-0560">Oxidoreductase</keyword>
<dbReference type="InterPro" id="IPR038762">
    <property type="entry name" value="ABM_predict"/>
</dbReference>
<keyword evidence="1" id="KW-0812">Transmembrane</keyword>
<dbReference type="InterPro" id="IPR007138">
    <property type="entry name" value="ABM_dom"/>
</dbReference>
<dbReference type="AlphaFoldDB" id="A0A1X6Y3N8"/>
<protein>
    <submittedName>
        <fullName evidence="3">Antibiotic biosynthesis monooxygenase</fullName>
    </submittedName>
</protein>
<evidence type="ECO:0000313" key="4">
    <source>
        <dbReference type="Proteomes" id="UP000193570"/>
    </source>
</evidence>
<gene>
    <name evidence="3" type="ORF">ROJ8625_00070</name>
</gene>
<dbReference type="InterPro" id="IPR011008">
    <property type="entry name" value="Dimeric_a/b-barrel"/>
</dbReference>
<keyword evidence="3" id="KW-0503">Monooxygenase</keyword>
<proteinExistence type="predicted"/>
<dbReference type="PANTHER" id="PTHR40057:SF1">
    <property type="entry name" value="SLR1162 PROTEIN"/>
    <property type="match status" value="1"/>
</dbReference>
<reference evidence="3 4" key="1">
    <citation type="submission" date="2017-03" db="EMBL/GenBank/DDBJ databases">
        <authorList>
            <person name="Afonso C.L."/>
            <person name="Miller P.J."/>
            <person name="Scott M.A."/>
            <person name="Spackman E."/>
            <person name="Goraichik I."/>
            <person name="Dimitrov K.M."/>
            <person name="Suarez D.L."/>
            <person name="Swayne D.E."/>
        </authorList>
    </citation>
    <scope>NUCLEOTIDE SEQUENCE [LARGE SCALE GENOMIC DNA]</scope>
    <source>
        <strain evidence="3 4">CECT 8625</strain>
    </source>
</reference>
<keyword evidence="4" id="KW-1185">Reference proteome</keyword>
<dbReference type="Gene3D" id="3.30.70.100">
    <property type="match status" value="1"/>
</dbReference>
<keyword evidence="1" id="KW-1133">Transmembrane helix</keyword>
<dbReference type="EMBL" id="FWFK01000001">
    <property type="protein sequence ID" value="SLN09728.1"/>
    <property type="molecule type" value="Genomic_DNA"/>
</dbReference>
<evidence type="ECO:0000313" key="3">
    <source>
        <dbReference type="EMBL" id="SLN09728.1"/>
    </source>
</evidence>
<sequence length="189" mass="20897">MLDAKMLDESGSSLMVALRVRQSDADLCAERLEALNRRLTEADGFRSLDVIRRDGGLGTDFFIIARFDTVEALEAWRASPERAERLRDVEALAITDVSRQQMAGSNIWFEPVVSIPSAPTPPPFWKRWLLSFVAVYPALILLVAILSPVTASLPEALRLLVIAIVLTGLTTAFIVPILTRSLSGWLHRG</sequence>
<evidence type="ECO:0000259" key="2">
    <source>
        <dbReference type="Pfam" id="PF03992"/>
    </source>
</evidence>
<dbReference type="Proteomes" id="UP000193570">
    <property type="component" value="Unassembled WGS sequence"/>
</dbReference>
<dbReference type="Pfam" id="PF03992">
    <property type="entry name" value="ABM"/>
    <property type="match status" value="1"/>
</dbReference>
<accession>A0A1X6Y3N8</accession>
<organism evidence="3 4">
    <name type="scientific">Roseivivax jejudonensis</name>
    <dbReference type="NCBI Taxonomy" id="1529041"/>
    <lineage>
        <taxon>Bacteria</taxon>
        <taxon>Pseudomonadati</taxon>
        <taxon>Pseudomonadota</taxon>
        <taxon>Alphaproteobacteria</taxon>
        <taxon>Rhodobacterales</taxon>
        <taxon>Roseobacteraceae</taxon>
        <taxon>Roseivivax</taxon>
    </lineage>
</organism>
<dbReference type="OrthoDB" id="7852744at2"/>
<feature type="transmembrane region" description="Helical" evidence="1">
    <location>
        <begin position="156"/>
        <end position="178"/>
    </location>
</feature>